<evidence type="ECO:0000259" key="2">
    <source>
        <dbReference type="PROSITE" id="PS50887"/>
    </source>
</evidence>
<dbReference type="PANTHER" id="PTHR46663">
    <property type="entry name" value="DIGUANYLATE CYCLASE DGCT-RELATED"/>
    <property type="match status" value="1"/>
</dbReference>
<keyword evidence="1" id="KW-1133">Transmembrane helix</keyword>
<dbReference type="Pfam" id="PF05227">
    <property type="entry name" value="CHASE3"/>
    <property type="match status" value="1"/>
</dbReference>
<comment type="caution">
    <text evidence="3">The sequence shown here is derived from an EMBL/GenBank/DDBJ whole genome shotgun (WGS) entry which is preliminary data.</text>
</comment>
<dbReference type="PANTHER" id="PTHR46663:SF3">
    <property type="entry name" value="SLL0267 PROTEIN"/>
    <property type="match status" value="1"/>
</dbReference>
<name>A0ABT5R2N4_9GAMM</name>
<evidence type="ECO:0000256" key="1">
    <source>
        <dbReference type="SAM" id="Phobius"/>
    </source>
</evidence>
<dbReference type="NCBIfam" id="TIGR00254">
    <property type="entry name" value="GGDEF"/>
    <property type="match status" value="1"/>
</dbReference>
<dbReference type="SUPFAM" id="SSF55073">
    <property type="entry name" value="Nucleotide cyclase"/>
    <property type="match status" value="1"/>
</dbReference>
<dbReference type="Gene3D" id="3.30.70.270">
    <property type="match status" value="1"/>
</dbReference>
<dbReference type="InterPro" id="IPR007891">
    <property type="entry name" value="CHASE3"/>
</dbReference>
<dbReference type="CDD" id="cd19410">
    <property type="entry name" value="HK9-like_sensor"/>
    <property type="match status" value="1"/>
</dbReference>
<dbReference type="SMART" id="SM00267">
    <property type="entry name" value="GGDEF"/>
    <property type="match status" value="1"/>
</dbReference>
<keyword evidence="3" id="KW-0548">Nucleotidyltransferase</keyword>
<keyword evidence="1" id="KW-0472">Membrane</keyword>
<dbReference type="CDD" id="cd01949">
    <property type="entry name" value="GGDEF"/>
    <property type="match status" value="1"/>
</dbReference>
<dbReference type="InterPro" id="IPR043128">
    <property type="entry name" value="Rev_trsase/Diguanyl_cyclase"/>
</dbReference>
<dbReference type="GO" id="GO:0052621">
    <property type="term" value="F:diguanylate cyclase activity"/>
    <property type="evidence" value="ECO:0007669"/>
    <property type="project" value="UniProtKB-EC"/>
</dbReference>
<organism evidence="3 4">
    <name type="scientific">Enterovibrio gelatinilyticus</name>
    <dbReference type="NCBI Taxonomy" id="2899819"/>
    <lineage>
        <taxon>Bacteria</taxon>
        <taxon>Pseudomonadati</taxon>
        <taxon>Pseudomonadota</taxon>
        <taxon>Gammaproteobacteria</taxon>
        <taxon>Vibrionales</taxon>
        <taxon>Vibrionaceae</taxon>
        <taxon>Enterovibrio</taxon>
    </lineage>
</organism>
<dbReference type="Proteomes" id="UP001149400">
    <property type="component" value="Unassembled WGS sequence"/>
</dbReference>
<protein>
    <submittedName>
        <fullName evidence="3">Diguanylate cyclase</fullName>
        <ecNumber evidence="3">2.7.7.65</ecNumber>
    </submittedName>
</protein>
<keyword evidence="4" id="KW-1185">Reference proteome</keyword>
<dbReference type="InterPro" id="IPR052163">
    <property type="entry name" value="DGC-Regulatory_Protein"/>
</dbReference>
<feature type="transmembrane region" description="Helical" evidence="1">
    <location>
        <begin position="125"/>
        <end position="147"/>
    </location>
</feature>
<gene>
    <name evidence="3" type="ORF">LRP50_15485</name>
</gene>
<dbReference type="EMBL" id="JAJUBC010000018">
    <property type="protein sequence ID" value="MDD1794536.1"/>
    <property type="molecule type" value="Genomic_DNA"/>
</dbReference>
<accession>A0ABT5R2N4</accession>
<dbReference type="InterPro" id="IPR000160">
    <property type="entry name" value="GGDEF_dom"/>
</dbReference>
<dbReference type="EC" id="2.7.7.65" evidence="3"/>
<dbReference type="Pfam" id="PF00990">
    <property type="entry name" value="GGDEF"/>
    <property type="match status" value="1"/>
</dbReference>
<sequence length="380" mass="43072">MKDVETGQRGYLLTSNLSYLEPYHNGISQVKENLESLKSLTTSNPEQQKILDLVSKDISSKFKEMEQTIKLAQSNEKDKAIALVNQDIGKQYMDNIRRNLHEFTKTEQIFLEQRKGDFRENRAQITTLVTVEISFFVGLAIFTLLFLQRNFFVPLQLLVASTQLVERGKRLEVKNIVENNEMGHLLTTFFSMSEKVHHREKTLEYKAHHDELTGLKNRLSIYDELDSSIGDAKRYGDKLAVLFLDLNLFKHINDTLGHDVGDEVLKITADRLNDSVRSSDSVFRLGGDEFVVIVRNIKSAKDAEGVIQNILSAFEPPAMINGNAIDISTSIGVAVSPDNTTDSDELVKYADVAMYAAKQDKSTHFKSFREDMLNKKDDVA</sequence>
<keyword evidence="1" id="KW-0812">Transmembrane</keyword>
<dbReference type="PROSITE" id="PS50887">
    <property type="entry name" value="GGDEF"/>
    <property type="match status" value="1"/>
</dbReference>
<evidence type="ECO:0000313" key="3">
    <source>
        <dbReference type="EMBL" id="MDD1794536.1"/>
    </source>
</evidence>
<feature type="domain" description="GGDEF" evidence="2">
    <location>
        <begin position="237"/>
        <end position="370"/>
    </location>
</feature>
<evidence type="ECO:0000313" key="4">
    <source>
        <dbReference type="Proteomes" id="UP001149400"/>
    </source>
</evidence>
<dbReference type="InterPro" id="IPR029787">
    <property type="entry name" value="Nucleotide_cyclase"/>
</dbReference>
<reference evidence="3" key="1">
    <citation type="submission" date="2021-12" db="EMBL/GenBank/DDBJ databases">
        <title>Enterovibrio ZSDZ35 sp. nov. and Enterovibrio ZSDZ42 sp. nov., isolated from coastal seawater in Qingdao.</title>
        <authorList>
            <person name="Zhang P."/>
        </authorList>
    </citation>
    <scope>NUCLEOTIDE SEQUENCE</scope>
    <source>
        <strain evidence="3">ZSDZ42</strain>
    </source>
</reference>
<proteinExistence type="predicted"/>
<keyword evidence="3" id="KW-0808">Transferase</keyword>
<dbReference type="Gene3D" id="6.10.340.10">
    <property type="match status" value="1"/>
</dbReference>